<reference evidence="2 3" key="1">
    <citation type="submission" date="2020-08" db="EMBL/GenBank/DDBJ databases">
        <title>Complete Genome Sequence of Effusibacillus dendaii Strain skT53, Isolated from Farmland soil.</title>
        <authorList>
            <person name="Konishi T."/>
            <person name="Kawasaki H."/>
        </authorList>
    </citation>
    <scope>NUCLEOTIDE SEQUENCE [LARGE SCALE GENOMIC DNA]</scope>
    <source>
        <strain evidence="3">skT53</strain>
    </source>
</reference>
<dbReference type="EMBL" id="AP023366">
    <property type="protein sequence ID" value="BCJ85920.1"/>
    <property type="molecule type" value="Genomic_DNA"/>
</dbReference>
<name>A0A7I8DBM5_9BACL</name>
<dbReference type="InterPro" id="IPR005531">
    <property type="entry name" value="Asp23"/>
</dbReference>
<dbReference type="AlphaFoldDB" id="A0A7I8DBM5"/>
<proteinExistence type="inferred from homology"/>
<evidence type="ECO:0000313" key="3">
    <source>
        <dbReference type="Proteomes" id="UP000593802"/>
    </source>
</evidence>
<organism evidence="2 3">
    <name type="scientific">Effusibacillus dendaii</name>
    <dbReference type="NCBI Taxonomy" id="2743772"/>
    <lineage>
        <taxon>Bacteria</taxon>
        <taxon>Bacillati</taxon>
        <taxon>Bacillota</taxon>
        <taxon>Bacilli</taxon>
        <taxon>Bacillales</taxon>
        <taxon>Alicyclobacillaceae</taxon>
        <taxon>Effusibacillus</taxon>
    </lineage>
</organism>
<evidence type="ECO:0000313" key="2">
    <source>
        <dbReference type="EMBL" id="BCJ85920.1"/>
    </source>
</evidence>
<sequence length="137" mass="14558">MSIDNLEFDVTEMGQIRIAPEVIEIIAGLAATEVRGIAGMSGGVAGGIAELLGRKNLGKGVKVEVGEKQCAVDLSVVTEFGTRIQDVAAEVQSNVKRAIENMTGLEVVEVNVHILGVTFKNDEKEEEVAVSPSPRLR</sequence>
<accession>A0A7I8DBM5</accession>
<protein>
    <submittedName>
        <fullName evidence="2">Alkaline-shock protein</fullName>
    </submittedName>
</protein>
<gene>
    <name evidence="2" type="ORF">skT53_09050</name>
</gene>
<dbReference type="PANTHER" id="PTHR34297">
    <property type="entry name" value="HYPOTHETICAL CYTOSOLIC PROTEIN-RELATED"/>
    <property type="match status" value="1"/>
</dbReference>
<keyword evidence="3" id="KW-1185">Reference proteome</keyword>
<evidence type="ECO:0000256" key="1">
    <source>
        <dbReference type="ARBA" id="ARBA00005721"/>
    </source>
</evidence>
<dbReference type="KEGG" id="eff:skT53_09050"/>
<dbReference type="RefSeq" id="WP_200759983.1">
    <property type="nucleotide sequence ID" value="NZ_AP023366.1"/>
</dbReference>
<comment type="similarity">
    <text evidence="1">Belongs to the asp23 family.</text>
</comment>
<dbReference type="Proteomes" id="UP000593802">
    <property type="component" value="Chromosome"/>
</dbReference>
<dbReference type="Pfam" id="PF03780">
    <property type="entry name" value="Asp23"/>
    <property type="match status" value="1"/>
</dbReference>